<organism evidence="1 2">
    <name type="scientific">Mucilaginibacter ginsenosidivorans</name>
    <dbReference type="NCBI Taxonomy" id="398053"/>
    <lineage>
        <taxon>Bacteria</taxon>
        <taxon>Pseudomonadati</taxon>
        <taxon>Bacteroidota</taxon>
        <taxon>Sphingobacteriia</taxon>
        <taxon>Sphingobacteriales</taxon>
        <taxon>Sphingobacteriaceae</taxon>
        <taxon>Mucilaginibacter</taxon>
    </lineage>
</organism>
<dbReference type="Proteomes" id="UP000321479">
    <property type="component" value="Chromosome"/>
</dbReference>
<keyword evidence="2" id="KW-1185">Reference proteome</keyword>
<proteinExistence type="predicted"/>
<accession>A0A5B8UWA0</accession>
<dbReference type="RefSeq" id="WP_147031768.1">
    <property type="nucleotide sequence ID" value="NZ_CP042436.1"/>
</dbReference>
<evidence type="ECO:0000313" key="1">
    <source>
        <dbReference type="EMBL" id="QEC63192.1"/>
    </source>
</evidence>
<evidence type="ECO:0000313" key="2">
    <source>
        <dbReference type="Proteomes" id="UP000321479"/>
    </source>
</evidence>
<dbReference type="KEGG" id="mgin:FRZ54_11585"/>
<dbReference type="OrthoDB" id="794255at2"/>
<name>A0A5B8UWA0_9SPHI</name>
<dbReference type="EMBL" id="CP042436">
    <property type="protein sequence ID" value="QEC63192.1"/>
    <property type="molecule type" value="Genomic_DNA"/>
</dbReference>
<reference evidence="1 2" key="1">
    <citation type="journal article" date="2017" name="Curr. Microbiol.">
        <title>Mucilaginibacter ginsenosidivorans sp. nov., Isolated from Soil of Ginseng Field.</title>
        <authorList>
            <person name="Kim M.M."/>
            <person name="Siddiqi M.Z."/>
            <person name="Im W.T."/>
        </authorList>
    </citation>
    <scope>NUCLEOTIDE SEQUENCE [LARGE SCALE GENOMIC DNA]</scope>
    <source>
        <strain evidence="1 2">Gsoil 3017</strain>
    </source>
</reference>
<evidence type="ECO:0008006" key="3">
    <source>
        <dbReference type="Google" id="ProtNLM"/>
    </source>
</evidence>
<sequence>MLRQLSLLYSFIGLLLFTSCKQEKIKLKSGDLYGKWKYIKVDNPYSHPPDSVKSEELQIQKPYILFSRDSLQIWWGGGILSRGSYKVAGDSIRFTEIMTDGKTREFPFIVTKLAGKDLIFETSGEDGSRVTAVKQ</sequence>
<dbReference type="AlphaFoldDB" id="A0A5B8UWA0"/>
<gene>
    <name evidence="1" type="ORF">FRZ54_11585</name>
</gene>
<dbReference type="PROSITE" id="PS51257">
    <property type="entry name" value="PROKAR_LIPOPROTEIN"/>
    <property type="match status" value="1"/>
</dbReference>
<protein>
    <recommendedName>
        <fullName evidence="3">Lipocalin-like domain-containing protein</fullName>
    </recommendedName>
</protein>